<accession>A0A1Y2HJ09</accession>
<feature type="compositionally biased region" description="Low complexity" evidence="1">
    <location>
        <begin position="179"/>
        <end position="199"/>
    </location>
</feature>
<protein>
    <submittedName>
        <fullName evidence="3">SCA7, zinc-binding domain-domain-containing protein</fullName>
    </submittedName>
</protein>
<dbReference type="OrthoDB" id="21678at2759"/>
<dbReference type="GO" id="GO:1904802">
    <property type="term" value="P:RITS complex assembly"/>
    <property type="evidence" value="ECO:0007669"/>
    <property type="project" value="TreeGrafter"/>
</dbReference>
<name>A0A1Y2HJ09_9FUNG</name>
<sequence>MNHIAPIASIADIRTVKCKLCSRVVFPSVFATHLAACGSRHPDSYARLAPDGFALPAPAAPPLPIPTLLPLPTASAPLVPLPAASSQPNAHPLPALPVPPAIRAQSPASMLMGGLLNIEDDDDEDDPEDAPILPAGTSIGSPPMAKPPLPLTDARSNSLEPSSVSAPIGVAVTTAVAAGAGSSGPTASGTTTPAPTTTKVTKKRKALAKSDDTSAGAGPPSKKSKLADPGAGGTKFKKTGPIDLDKQCGVILSSGEPCRRSITCKNHSIGAKRNVPGRSQSYDVLFDLYKGNLKLEKDALSRAAAAADALAELPALPDKSPDEEGADIMDAIKRLQPGPLVPRRPLWHMARPLFGVLDSIREAVRSAQGQLMAAGAGPVVTSVPGMQPTHQ</sequence>
<dbReference type="GO" id="GO:0000124">
    <property type="term" value="C:SAGA complex"/>
    <property type="evidence" value="ECO:0007669"/>
    <property type="project" value="InterPro"/>
</dbReference>
<dbReference type="GO" id="GO:0006357">
    <property type="term" value="P:regulation of transcription by RNA polymerase II"/>
    <property type="evidence" value="ECO:0007669"/>
    <property type="project" value="TreeGrafter"/>
</dbReference>
<gene>
    <name evidence="3" type="ORF">BCR44DRAFT_1195570</name>
</gene>
<evidence type="ECO:0000256" key="1">
    <source>
        <dbReference type="SAM" id="MobiDB-lite"/>
    </source>
</evidence>
<comment type="caution">
    <text evidence="3">The sequence shown here is derived from an EMBL/GenBank/DDBJ whole genome shotgun (WGS) entry which is preliminary data.</text>
</comment>
<feature type="domain" description="SCA7" evidence="2">
    <location>
        <begin position="235"/>
        <end position="301"/>
    </location>
</feature>
<dbReference type="STRING" id="765915.A0A1Y2HJ09"/>
<dbReference type="InterPro" id="IPR037804">
    <property type="entry name" value="SGF73"/>
</dbReference>
<dbReference type="EMBL" id="MCFL01000034">
    <property type="protein sequence ID" value="ORZ33693.1"/>
    <property type="molecule type" value="Genomic_DNA"/>
</dbReference>
<feature type="compositionally biased region" description="Acidic residues" evidence="1">
    <location>
        <begin position="118"/>
        <end position="129"/>
    </location>
</feature>
<evidence type="ECO:0000259" key="2">
    <source>
        <dbReference type="PROSITE" id="PS51505"/>
    </source>
</evidence>
<dbReference type="Pfam" id="PF08313">
    <property type="entry name" value="SCA7"/>
    <property type="match status" value="1"/>
</dbReference>
<dbReference type="Gene3D" id="6.10.140.1270">
    <property type="match status" value="1"/>
</dbReference>
<dbReference type="PANTHER" id="PTHR47805">
    <property type="entry name" value="SAGA-ASSOCIATED FACTOR 73"/>
    <property type="match status" value="1"/>
</dbReference>
<dbReference type="Proteomes" id="UP000193411">
    <property type="component" value="Unassembled WGS sequence"/>
</dbReference>
<keyword evidence="4" id="KW-1185">Reference proteome</keyword>
<dbReference type="AlphaFoldDB" id="A0A1Y2HJ09"/>
<dbReference type="PROSITE" id="PS51505">
    <property type="entry name" value="SCA7"/>
    <property type="match status" value="1"/>
</dbReference>
<dbReference type="GO" id="GO:0031048">
    <property type="term" value="P:regulatory ncRNA-mediated heterochromatin formation"/>
    <property type="evidence" value="ECO:0007669"/>
    <property type="project" value="TreeGrafter"/>
</dbReference>
<dbReference type="PANTHER" id="PTHR47805:SF1">
    <property type="entry name" value="SAGA-ASSOCIATED FACTOR 73"/>
    <property type="match status" value="1"/>
</dbReference>
<feature type="region of interest" description="Disordered" evidence="1">
    <location>
        <begin position="179"/>
        <end position="239"/>
    </location>
</feature>
<evidence type="ECO:0000313" key="3">
    <source>
        <dbReference type="EMBL" id="ORZ33693.1"/>
    </source>
</evidence>
<evidence type="ECO:0000313" key="4">
    <source>
        <dbReference type="Proteomes" id="UP000193411"/>
    </source>
</evidence>
<organism evidence="3 4">
    <name type="scientific">Catenaria anguillulae PL171</name>
    <dbReference type="NCBI Taxonomy" id="765915"/>
    <lineage>
        <taxon>Eukaryota</taxon>
        <taxon>Fungi</taxon>
        <taxon>Fungi incertae sedis</taxon>
        <taxon>Blastocladiomycota</taxon>
        <taxon>Blastocladiomycetes</taxon>
        <taxon>Blastocladiales</taxon>
        <taxon>Catenariaceae</taxon>
        <taxon>Catenaria</taxon>
    </lineage>
</organism>
<reference evidence="3 4" key="1">
    <citation type="submission" date="2016-07" db="EMBL/GenBank/DDBJ databases">
        <title>Pervasive Adenine N6-methylation of Active Genes in Fungi.</title>
        <authorList>
            <consortium name="DOE Joint Genome Institute"/>
            <person name="Mondo S.J."/>
            <person name="Dannebaum R.O."/>
            <person name="Kuo R.C."/>
            <person name="Labutti K."/>
            <person name="Haridas S."/>
            <person name="Kuo A."/>
            <person name="Salamov A."/>
            <person name="Ahrendt S.R."/>
            <person name="Lipzen A."/>
            <person name="Sullivan W."/>
            <person name="Andreopoulos W.B."/>
            <person name="Clum A."/>
            <person name="Lindquist E."/>
            <person name="Daum C."/>
            <person name="Ramamoorthy G.K."/>
            <person name="Gryganskyi A."/>
            <person name="Culley D."/>
            <person name="Magnuson J.K."/>
            <person name="James T.Y."/>
            <person name="O'Malley M.A."/>
            <person name="Stajich J.E."/>
            <person name="Spatafora J.W."/>
            <person name="Visel A."/>
            <person name="Grigoriev I.V."/>
        </authorList>
    </citation>
    <scope>NUCLEOTIDE SEQUENCE [LARGE SCALE GENOMIC DNA]</scope>
    <source>
        <strain evidence="3 4">PL171</strain>
    </source>
</reference>
<feature type="region of interest" description="Disordered" evidence="1">
    <location>
        <begin position="117"/>
        <end position="163"/>
    </location>
</feature>
<proteinExistence type="predicted"/>
<dbReference type="InterPro" id="IPR013243">
    <property type="entry name" value="SCA7_dom"/>
</dbReference>
<feature type="compositionally biased region" description="Polar residues" evidence="1">
    <location>
        <begin position="154"/>
        <end position="163"/>
    </location>
</feature>